<sequence length="61" mass="7074">MCKEKQCPNFDACKCGNKQVNYDDYICTTSPHHIRNKQIDVESTTFTTEDENLYLINLGEI</sequence>
<protein>
    <submittedName>
        <fullName evidence="1">Uncharacterized protein</fullName>
    </submittedName>
</protein>
<dbReference type="EMBL" id="PP934186">
    <property type="protein sequence ID" value="XDG30993.1"/>
    <property type="molecule type" value="Genomic_DNA"/>
</dbReference>
<organism evidence="1">
    <name type="scientific">Vibrio phage P018-4</name>
    <dbReference type="NCBI Taxonomy" id="3229728"/>
    <lineage>
        <taxon>Viruses</taxon>
        <taxon>Duplodnaviria</taxon>
        <taxon>Heunggongvirae</taxon>
        <taxon>Uroviricota</taxon>
        <taxon>Caudoviricetes</taxon>
    </lineage>
</organism>
<name>A0AB39AJW2_9CAUD</name>
<proteinExistence type="predicted"/>
<accession>A0AB39AJW2</accession>
<reference evidence="1" key="1">
    <citation type="submission" date="2024-06" db="EMBL/GenBank/DDBJ databases">
        <authorList>
            <person name="Yang R."/>
        </authorList>
    </citation>
    <scope>NUCLEOTIDE SEQUENCE</scope>
</reference>
<evidence type="ECO:0000313" key="1">
    <source>
        <dbReference type="EMBL" id="XDG30993.1"/>
    </source>
</evidence>